<accession>A0ABT8RI44</accession>
<keyword evidence="1" id="KW-1133">Transmembrane helix</keyword>
<sequence>MKEDIERLNRKIWLLRMVFILLILTSCLLLVYQQTDYVILLLLVVITIGFITLDRVQVEYDKLDITKYYLFGYINKHYKIQIADIDYIYTVNSEIDPYNESWMYTEEIFSGILIDSFRPKYKRVLHKVVYKEKGKEKTLRINLSKEDHKEIDKKMRKFKTSYC</sequence>
<keyword evidence="1" id="KW-0472">Membrane</keyword>
<reference evidence="2" key="1">
    <citation type="submission" date="2023-07" db="EMBL/GenBank/DDBJ databases">
        <title>The genome sequence of Rhodocytophaga aerolata KACC 12507.</title>
        <authorList>
            <person name="Zhang X."/>
        </authorList>
    </citation>
    <scope>NUCLEOTIDE SEQUENCE</scope>
    <source>
        <strain evidence="2">KACC 12507</strain>
    </source>
</reference>
<evidence type="ECO:0000313" key="3">
    <source>
        <dbReference type="Proteomes" id="UP001168528"/>
    </source>
</evidence>
<dbReference type="Proteomes" id="UP001168528">
    <property type="component" value="Unassembled WGS sequence"/>
</dbReference>
<dbReference type="PROSITE" id="PS51257">
    <property type="entry name" value="PROKAR_LIPOPROTEIN"/>
    <property type="match status" value="1"/>
</dbReference>
<proteinExistence type="predicted"/>
<organism evidence="2 3">
    <name type="scientific">Rhodocytophaga aerolata</name>
    <dbReference type="NCBI Taxonomy" id="455078"/>
    <lineage>
        <taxon>Bacteria</taxon>
        <taxon>Pseudomonadati</taxon>
        <taxon>Bacteroidota</taxon>
        <taxon>Cytophagia</taxon>
        <taxon>Cytophagales</taxon>
        <taxon>Rhodocytophagaceae</taxon>
        <taxon>Rhodocytophaga</taxon>
    </lineage>
</organism>
<keyword evidence="1" id="KW-0812">Transmembrane</keyword>
<evidence type="ECO:0000313" key="2">
    <source>
        <dbReference type="EMBL" id="MDO1451755.1"/>
    </source>
</evidence>
<evidence type="ECO:0000256" key="1">
    <source>
        <dbReference type="SAM" id="Phobius"/>
    </source>
</evidence>
<dbReference type="EMBL" id="JAUKPO010000088">
    <property type="protein sequence ID" value="MDO1451755.1"/>
    <property type="molecule type" value="Genomic_DNA"/>
</dbReference>
<keyword evidence="3" id="KW-1185">Reference proteome</keyword>
<dbReference type="RefSeq" id="WP_302042552.1">
    <property type="nucleotide sequence ID" value="NZ_JAUKPO010000088.1"/>
</dbReference>
<name>A0ABT8RI44_9BACT</name>
<feature type="transmembrane region" description="Helical" evidence="1">
    <location>
        <begin position="37"/>
        <end position="53"/>
    </location>
</feature>
<evidence type="ECO:0008006" key="4">
    <source>
        <dbReference type="Google" id="ProtNLM"/>
    </source>
</evidence>
<comment type="caution">
    <text evidence="2">The sequence shown here is derived from an EMBL/GenBank/DDBJ whole genome shotgun (WGS) entry which is preliminary data.</text>
</comment>
<gene>
    <name evidence="2" type="ORF">Q0590_36110</name>
</gene>
<feature type="transmembrane region" description="Helical" evidence="1">
    <location>
        <begin position="12"/>
        <end position="31"/>
    </location>
</feature>
<protein>
    <recommendedName>
        <fullName evidence="4">DUF5673 domain-containing protein</fullName>
    </recommendedName>
</protein>